<protein>
    <submittedName>
        <fullName evidence="2">Uncharacterized protein</fullName>
    </submittedName>
</protein>
<dbReference type="Gene3D" id="3.40.390.10">
    <property type="entry name" value="Collagenase (Catalytic Domain)"/>
    <property type="match status" value="1"/>
</dbReference>
<sequence>MAPVSLALTLLIAGFGVQAGNPVWESTVKLQAPHPVEQLAVDVAGYAIRDNATHAQAMAKRYVAMRPQAGPGKAKLWPDKTISYCYATEEARTILYDYLLAATREWQRKGLFRDVYKYSEVADPGASCTGNSQREKILVISYNNLGLLSTTLGQPSLDDNDEDYKGPNMALSERNDVGMLDVVSNIAHELGHAWGLTHEHQNPYFWAPPLGYGSFANSPFNEDTFNCEALKDYEEIHRKVQVDAPSEVWLLCSNRRVASRHGFSAAEFLPILEDMQFEVTDHNAGYGGVDWDSLMIYPSGAGGKGSAAPPAAGQDQDANDHRENVLLRKDGQKIKAHFEPSDRDVQGIRKLYEDSSFPEGQPVLPNNPKSKWYSKLTGKFKKDKCKK</sequence>
<dbReference type="EMBL" id="LFIW01002401">
    <property type="protein sequence ID" value="KZL71574.1"/>
    <property type="molecule type" value="Genomic_DNA"/>
</dbReference>
<organism evidence="2 3">
    <name type="scientific">Colletotrichum incanum</name>
    <name type="common">Soybean anthracnose fungus</name>
    <dbReference type="NCBI Taxonomy" id="1573173"/>
    <lineage>
        <taxon>Eukaryota</taxon>
        <taxon>Fungi</taxon>
        <taxon>Dikarya</taxon>
        <taxon>Ascomycota</taxon>
        <taxon>Pezizomycotina</taxon>
        <taxon>Sordariomycetes</taxon>
        <taxon>Hypocreomycetidae</taxon>
        <taxon>Glomerellales</taxon>
        <taxon>Glomerellaceae</taxon>
        <taxon>Colletotrichum</taxon>
        <taxon>Colletotrichum spaethianum species complex</taxon>
    </lineage>
</organism>
<dbReference type="STRING" id="1573173.A0A166T4M5"/>
<reference evidence="2 3" key="1">
    <citation type="submission" date="2015-06" db="EMBL/GenBank/DDBJ databases">
        <title>Survival trade-offs in plant roots during colonization by closely related pathogenic and mutualistic fungi.</title>
        <authorList>
            <person name="Hacquard S."/>
            <person name="Kracher B."/>
            <person name="Hiruma K."/>
            <person name="Weinman A."/>
            <person name="Muench P."/>
            <person name="Garrido Oter R."/>
            <person name="Ver Loren van Themaat E."/>
            <person name="Dallerey J.-F."/>
            <person name="Damm U."/>
            <person name="Henrissat B."/>
            <person name="Lespinet O."/>
            <person name="Thon M."/>
            <person name="Kemen E."/>
            <person name="McHardy A.C."/>
            <person name="Schulze-Lefert P."/>
            <person name="O'Connell R.J."/>
        </authorList>
    </citation>
    <scope>NUCLEOTIDE SEQUENCE [LARGE SCALE GENOMIC DNA]</scope>
    <source>
        <strain evidence="2 3">MAFF 238704</strain>
    </source>
</reference>
<dbReference type="GO" id="GO:0008237">
    <property type="term" value="F:metallopeptidase activity"/>
    <property type="evidence" value="ECO:0007669"/>
    <property type="project" value="InterPro"/>
</dbReference>
<accession>A0A166T4M5</accession>
<evidence type="ECO:0000313" key="2">
    <source>
        <dbReference type="EMBL" id="KZL71574.1"/>
    </source>
</evidence>
<dbReference type="AlphaFoldDB" id="A0A166T4M5"/>
<evidence type="ECO:0000256" key="1">
    <source>
        <dbReference type="SAM" id="SignalP"/>
    </source>
</evidence>
<dbReference type="SUPFAM" id="SSF55486">
    <property type="entry name" value="Metalloproteases ('zincins'), catalytic domain"/>
    <property type="match status" value="1"/>
</dbReference>
<keyword evidence="3" id="KW-1185">Reference proteome</keyword>
<evidence type="ECO:0000313" key="3">
    <source>
        <dbReference type="Proteomes" id="UP000076584"/>
    </source>
</evidence>
<feature type="signal peptide" evidence="1">
    <location>
        <begin position="1"/>
        <end position="19"/>
    </location>
</feature>
<feature type="chain" id="PRO_5007879928" evidence="1">
    <location>
        <begin position="20"/>
        <end position="387"/>
    </location>
</feature>
<dbReference type="InterPro" id="IPR024079">
    <property type="entry name" value="MetalloPept_cat_dom_sf"/>
</dbReference>
<gene>
    <name evidence="2" type="ORF">CI238_12142</name>
</gene>
<proteinExistence type="predicted"/>
<dbReference type="Proteomes" id="UP000076584">
    <property type="component" value="Unassembled WGS sequence"/>
</dbReference>
<name>A0A166T4M5_COLIC</name>
<comment type="caution">
    <text evidence="2">The sequence shown here is derived from an EMBL/GenBank/DDBJ whole genome shotgun (WGS) entry which is preliminary data.</text>
</comment>
<keyword evidence="1" id="KW-0732">Signal</keyword>